<dbReference type="EMBL" id="EQ973772">
    <property type="protein sequence ID" value="EEF52287.1"/>
    <property type="molecule type" value="Genomic_DNA"/>
</dbReference>
<dbReference type="AlphaFoldDB" id="B9R707"/>
<dbReference type="InParanoid" id="B9R707"/>
<reference evidence="2" key="1">
    <citation type="journal article" date="2010" name="Nat. Biotechnol.">
        <title>Draft genome sequence of the oilseed species Ricinus communis.</title>
        <authorList>
            <person name="Chan A.P."/>
            <person name="Crabtree J."/>
            <person name="Zhao Q."/>
            <person name="Lorenzi H."/>
            <person name="Orvis J."/>
            <person name="Puiu D."/>
            <person name="Melake-Berhan A."/>
            <person name="Jones K.M."/>
            <person name="Redman J."/>
            <person name="Chen G."/>
            <person name="Cahoon E.B."/>
            <person name="Gedil M."/>
            <person name="Stanke M."/>
            <person name="Haas B.J."/>
            <person name="Wortman J.R."/>
            <person name="Fraser-Liggett C.M."/>
            <person name="Ravel J."/>
            <person name="Rabinowicz P.D."/>
        </authorList>
    </citation>
    <scope>NUCLEOTIDE SEQUENCE [LARGE SCALE GENOMIC DNA]</scope>
    <source>
        <strain evidence="2">cv. Hale</strain>
    </source>
</reference>
<gene>
    <name evidence="1" type="ORF">RCOM_1587540</name>
</gene>
<evidence type="ECO:0000313" key="2">
    <source>
        <dbReference type="Proteomes" id="UP000008311"/>
    </source>
</evidence>
<sequence length="49" mass="6203">MERKNREQHAFVEWMDLKKRKKYLKKKQQIMQKIMRKNGTHIKADEWTD</sequence>
<dbReference type="Proteomes" id="UP000008311">
    <property type="component" value="Unassembled WGS sequence"/>
</dbReference>
<organism evidence="1 2">
    <name type="scientific">Ricinus communis</name>
    <name type="common">Castor bean</name>
    <dbReference type="NCBI Taxonomy" id="3988"/>
    <lineage>
        <taxon>Eukaryota</taxon>
        <taxon>Viridiplantae</taxon>
        <taxon>Streptophyta</taxon>
        <taxon>Embryophyta</taxon>
        <taxon>Tracheophyta</taxon>
        <taxon>Spermatophyta</taxon>
        <taxon>Magnoliopsida</taxon>
        <taxon>eudicotyledons</taxon>
        <taxon>Gunneridae</taxon>
        <taxon>Pentapetalae</taxon>
        <taxon>rosids</taxon>
        <taxon>fabids</taxon>
        <taxon>Malpighiales</taxon>
        <taxon>Euphorbiaceae</taxon>
        <taxon>Acalyphoideae</taxon>
        <taxon>Acalypheae</taxon>
        <taxon>Ricinus</taxon>
    </lineage>
</organism>
<keyword evidence="2" id="KW-1185">Reference proteome</keyword>
<proteinExistence type="predicted"/>
<protein>
    <submittedName>
        <fullName evidence="1">Uncharacterized protein</fullName>
    </submittedName>
</protein>
<evidence type="ECO:0000313" key="1">
    <source>
        <dbReference type="EMBL" id="EEF52287.1"/>
    </source>
</evidence>
<name>B9R707_RICCO</name>
<accession>B9R707</accession>